<dbReference type="PANTHER" id="PTHR30288:SF0">
    <property type="entry name" value="FLAGELLAR HOOK-ASSOCIATED PROTEIN 2"/>
    <property type="match status" value="1"/>
</dbReference>
<evidence type="ECO:0000313" key="9">
    <source>
        <dbReference type="Proteomes" id="UP000239833"/>
    </source>
</evidence>
<dbReference type="GO" id="GO:0005576">
    <property type="term" value="C:extracellular region"/>
    <property type="evidence" value="ECO:0007669"/>
    <property type="project" value="UniProtKB-SubCell"/>
</dbReference>
<dbReference type="RefSeq" id="WP_077996451.1">
    <property type="nucleotide sequence ID" value="NZ_CP019655.1"/>
</dbReference>
<keyword evidence="3" id="KW-0175">Coiled coil</keyword>
<comment type="similarity">
    <text evidence="1 5">Belongs to the FliD family.</text>
</comment>
<sequence>MRVTGLATGMDIDNIVSNLMKARRAPLDKLKQQKQMLEWKRDDYKQLNIKIINFRNKLFEYTKPSSFMAKKAEVTGSNTSAISVKASTSSNAAFSIKVDKLATATTVHSDGELKSASSDPITSKTKLSDLLIDNRDGNTSTPGSTATFKIGTKVNDKGEKEDVTISFDPSVETIGDFVKKINGNKDSQVTAIFDDTSKKLILTNKETGNSDIQFTPADPKQAGEELLKALKLDYSGNNYKKGENAEVQINGVKMEKPGNTFVLNGTEVTLNGVTTEALQVNVKTDTDQIMDTIKSFIKDYNELSAAIDVKLGEEKYRDFPPLTDEQRKEMKEDDIKRWEAKAKSGLLRNDAIMNGAKLIMREASITQYTIDGKSVSLSSLGIETGKWYEGGKLYLKDEEKLREAIEKDPEKVMTMFVGDDTKEHPGVLNKIYGGLKGTLDQLAEKAGTSKYSASPDAKFDESKDSVIGKSLRDYTNRVKELEKKMKDIENRYYRQFAAMEKAINKFNAQSAQLMNFGK</sequence>
<dbReference type="GO" id="GO:0007155">
    <property type="term" value="P:cell adhesion"/>
    <property type="evidence" value="ECO:0007669"/>
    <property type="project" value="InterPro"/>
</dbReference>
<feature type="domain" description="Flagellar hook-associated protein 2 C-terminal" evidence="7">
    <location>
        <begin position="242"/>
        <end position="508"/>
    </location>
</feature>
<dbReference type="Pfam" id="PF07195">
    <property type="entry name" value="FliD_C"/>
    <property type="match status" value="1"/>
</dbReference>
<evidence type="ECO:0000256" key="4">
    <source>
        <dbReference type="ARBA" id="ARBA00023143"/>
    </source>
</evidence>
<evidence type="ECO:0000256" key="5">
    <source>
        <dbReference type="RuleBase" id="RU362066"/>
    </source>
</evidence>
<organism evidence="8 9">
    <name type="scientific">Paenibacillus larvae subsp. larvae</name>
    <dbReference type="NCBI Taxonomy" id="147375"/>
    <lineage>
        <taxon>Bacteria</taxon>
        <taxon>Bacillati</taxon>
        <taxon>Bacillota</taxon>
        <taxon>Bacilli</taxon>
        <taxon>Bacillales</taxon>
        <taxon>Paenibacillaceae</taxon>
        <taxon>Paenibacillus</taxon>
    </lineage>
</organism>
<dbReference type="GeneID" id="64217002"/>
<dbReference type="InterPro" id="IPR040026">
    <property type="entry name" value="FliD"/>
</dbReference>
<evidence type="ECO:0000313" key="8">
    <source>
        <dbReference type="EMBL" id="AVF24383.1"/>
    </source>
</evidence>
<keyword evidence="5" id="KW-0964">Secreted</keyword>
<name>A0A2L1TUM9_9BACL</name>
<comment type="function">
    <text evidence="5">Required for morphogenesis and for the elongation of the flagellar filament by facilitating polymerization of the flagellin monomers at the tip of growing filament. Forms a capping structure, which prevents flagellin subunits (transported through the central channel of the flagellum) from leaking out without polymerization at the distal end.</text>
</comment>
<keyword evidence="8" id="KW-0969">Cilium</keyword>
<gene>
    <name evidence="8" type="ORF">ERICIII_00117</name>
</gene>
<dbReference type="GO" id="GO:0071973">
    <property type="term" value="P:bacterial-type flagellum-dependent cell motility"/>
    <property type="evidence" value="ECO:0007669"/>
    <property type="project" value="TreeGrafter"/>
</dbReference>
<feature type="domain" description="Flagellar hook-associated protein 2 N-terminal" evidence="6">
    <location>
        <begin position="8"/>
        <end position="104"/>
    </location>
</feature>
<dbReference type="GO" id="GO:0009424">
    <property type="term" value="C:bacterial-type flagellum hook"/>
    <property type="evidence" value="ECO:0007669"/>
    <property type="project" value="UniProtKB-UniRule"/>
</dbReference>
<proteinExistence type="inferred from homology"/>
<dbReference type="Pfam" id="PF02465">
    <property type="entry name" value="FliD_N"/>
    <property type="match status" value="1"/>
</dbReference>
<dbReference type="GO" id="GO:0009421">
    <property type="term" value="C:bacterial-type flagellum filament cap"/>
    <property type="evidence" value="ECO:0007669"/>
    <property type="project" value="InterPro"/>
</dbReference>
<evidence type="ECO:0000256" key="3">
    <source>
        <dbReference type="ARBA" id="ARBA00023054"/>
    </source>
</evidence>
<comment type="subcellular location">
    <subcellularLocation>
        <location evidence="5">Secreted</location>
    </subcellularLocation>
    <subcellularLocation>
        <location evidence="5">Bacterial flagellum</location>
    </subcellularLocation>
</comment>
<dbReference type="PANTHER" id="PTHR30288">
    <property type="entry name" value="FLAGELLAR CAP/ASSEMBLY PROTEIN FLID"/>
    <property type="match status" value="1"/>
</dbReference>
<dbReference type="AlphaFoldDB" id="A0A2L1TUM9"/>
<evidence type="ECO:0000256" key="2">
    <source>
        <dbReference type="ARBA" id="ARBA00011255"/>
    </source>
</evidence>
<keyword evidence="8" id="KW-0966">Cell projection</keyword>
<keyword evidence="8" id="KW-0282">Flagellum</keyword>
<evidence type="ECO:0000259" key="7">
    <source>
        <dbReference type="Pfam" id="PF07195"/>
    </source>
</evidence>
<evidence type="ECO:0000259" key="6">
    <source>
        <dbReference type="Pfam" id="PF02465"/>
    </source>
</evidence>
<evidence type="ECO:0000256" key="1">
    <source>
        <dbReference type="ARBA" id="ARBA00009764"/>
    </source>
</evidence>
<dbReference type="InterPro" id="IPR010809">
    <property type="entry name" value="FliD_C"/>
</dbReference>
<dbReference type="Proteomes" id="UP000239833">
    <property type="component" value="Chromosome"/>
</dbReference>
<dbReference type="EMBL" id="CP019655">
    <property type="protein sequence ID" value="AVF24383.1"/>
    <property type="molecule type" value="Genomic_DNA"/>
</dbReference>
<reference evidence="9" key="1">
    <citation type="submission" date="2017-02" db="EMBL/GenBank/DDBJ databases">
        <title>Delineation of Paenibacillus larvae strains originating from foulbrood outbreaks.</title>
        <authorList>
            <person name="Beims H."/>
            <person name="Bunk B."/>
            <person name="Sproeer C."/>
            <person name="Mohr K.I."/>
            <person name="Pradella S."/>
            <person name="Guenther G."/>
            <person name="Rohde M."/>
            <person name="von der Ohe W."/>
            <person name="Steinert M."/>
        </authorList>
    </citation>
    <scope>NUCLEOTIDE SEQUENCE [LARGE SCALE GENOMIC DNA]</scope>
    <source>
        <strain evidence="9">Eric_III</strain>
    </source>
</reference>
<accession>A0A2L1TUM9</accession>
<comment type="subunit">
    <text evidence="2 5">Homopentamer.</text>
</comment>
<dbReference type="InterPro" id="IPR003481">
    <property type="entry name" value="FliD_N"/>
</dbReference>
<keyword evidence="4 5" id="KW-0975">Bacterial flagellum</keyword>
<protein>
    <recommendedName>
        <fullName evidence="5">Flagellar hook-associated protein 2</fullName>
        <shortName evidence="5">HAP2</shortName>
    </recommendedName>
    <alternativeName>
        <fullName evidence="5">Flagellar cap protein</fullName>
    </alternativeName>
</protein>